<dbReference type="CDD" id="cd06225">
    <property type="entry name" value="HAMP"/>
    <property type="match status" value="1"/>
</dbReference>
<reference evidence="8" key="1">
    <citation type="journal article" date="2017" name="Biotechnol. Biofuels">
        <title>Evaluation of environmental bacterial communities as a factor affecting the growth of duckweed Lemna minor.</title>
        <authorList>
            <person name="Ishizawa H."/>
            <person name="Kuroda M."/>
            <person name="Morikawa M."/>
            <person name="Ike M."/>
        </authorList>
    </citation>
    <scope>NUCLEOTIDE SEQUENCE [LARGE SCALE GENOMIC DNA]</scope>
    <source>
        <strain evidence="8">H3</strain>
    </source>
</reference>
<evidence type="ECO:0000256" key="3">
    <source>
        <dbReference type="ARBA" id="ARBA00029447"/>
    </source>
</evidence>
<dbReference type="Proteomes" id="UP000198290">
    <property type="component" value="Chromosome"/>
</dbReference>
<evidence type="ECO:0000256" key="2">
    <source>
        <dbReference type="ARBA" id="ARBA00023224"/>
    </source>
</evidence>
<dbReference type="InterPro" id="IPR024478">
    <property type="entry name" value="HlyB_4HB_MCP"/>
</dbReference>
<dbReference type="Pfam" id="PF00015">
    <property type="entry name" value="MCPsignal"/>
    <property type="match status" value="1"/>
</dbReference>
<reference evidence="7 8" key="2">
    <citation type="journal article" date="2017" name="Genome Announc.">
        <title>Draft genome sequence of Aquitalea magnusonii strain H3, a plant growth-promoting bacterium of duckweed Lemna minor.</title>
        <authorList>
            <person name="Ishizawa H."/>
            <person name="Kuroda M."/>
            <person name="Ike M."/>
        </authorList>
    </citation>
    <scope>NUCLEOTIDE SEQUENCE [LARGE SCALE GENOMIC DNA]</scope>
    <source>
        <strain evidence="7 8">H3</strain>
    </source>
</reference>
<dbReference type="KEGG" id="amah:DLM_1358"/>
<organism evidence="7 8">
    <name type="scientific">Aquitalea magnusonii</name>
    <dbReference type="NCBI Taxonomy" id="332411"/>
    <lineage>
        <taxon>Bacteria</taxon>
        <taxon>Pseudomonadati</taxon>
        <taxon>Pseudomonadota</taxon>
        <taxon>Betaproteobacteria</taxon>
        <taxon>Neisseriales</taxon>
        <taxon>Chromobacteriaceae</taxon>
        <taxon>Aquitalea</taxon>
    </lineage>
</organism>
<evidence type="ECO:0000313" key="7">
    <source>
        <dbReference type="EMBL" id="BBF84982.1"/>
    </source>
</evidence>
<dbReference type="GO" id="GO:0007165">
    <property type="term" value="P:signal transduction"/>
    <property type="evidence" value="ECO:0007669"/>
    <property type="project" value="UniProtKB-KW"/>
</dbReference>
<dbReference type="GO" id="GO:0016020">
    <property type="term" value="C:membrane"/>
    <property type="evidence" value="ECO:0007669"/>
    <property type="project" value="UniProtKB-SubCell"/>
</dbReference>
<sequence length="538" mass="58694">MTISRKLLILILIPILVLLIVLGFNFSDMKRAEAIQRSFVEDGYPSTIILADARAAMWKMRKATSDYRLSKYETGHIANKSQFEDAYSDLQRALSEFKPLINGDDKDQKYWENESKYATEYHDIALKQMAKFDSGDYQAVTSIGIPLKETGEKLRESLLEHIKYQKIQIQAQIDNSKSENTTSQIISIALAVISILSLIITGLLISRSITKPLNQLTDGMLHIEEKLDLTQKIPEINSNDEVAKTISRFNALIQRLKDSIHTVSYQGGELAGLSSNLAAAAGNASAMASQQSSYASSIAAAIEQLTVSINHISNQTSTLRETGKNAYAEAENGSMIIEKTVDSIQAIADTTQKTSLALQDLARSTNTITTTVGLIKDIADQTNLLALNAAIEAARAGEQGRGFAVVADEVRKLAERTAHLTSEIDGLTKDIERTSQASIVSMDETRLQVLSGVEMAGNASTAMEKISHESHQSMSMVSDIAAAIQEQSAASNQIAQNIEHIAQMAEESNAEAQKGLQLATKMKETSDVLLKSSSVYKT</sequence>
<reference evidence="8" key="3">
    <citation type="journal article" date="2017" name="Plant Physiol. Biochem.">
        <title>Differential oxidative and antioxidative response of duckweed Lemna minor toward plant growth promoting/inhibiting bacteria.</title>
        <authorList>
            <person name="Ishizawa H."/>
            <person name="Kuroda M."/>
            <person name="Morikawa M."/>
            <person name="Ike M."/>
        </authorList>
    </citation>
    <scope>NUCLEOTIDE SEQUENCE [LARGE SCALE GENOMIC DNA]</scope>
    <source>
        <strain evidence="8">H3</strain>
    </source>
</reference>
<dbReference type="Pfam" id="PF12729">
    <property type="entry name" value="4HB_MCP_1"/>
    <property type="match status" value="1"/>
</dbReference>
<name>A0A3G9GFU6_9NEIS</name>
<dbReference type="InterPro" id="IPR003660">
    <property type="entry name" value="HAMP_dom"/>
</dbReference>
<comment type="similarity">
    <text evidence="3">Belongs to the methyl-accepting chemotaxis (MCP) protein family.</text>
</comment>
<dbReference type="EMBL" id="AP018823">
    <property type="protein sequence ID" value="BBF84982.1"/>
    <property type="molecule type" value="Genomic_DNA"/>
</dbReference>
<dbReference type="SMART" id="SM00304">
    <property type="entry name" value="HAMP"/>
    <property type="match status" value="1"/>
</dbReference>
<evidence type="ECO:0000256" key="1">
    <source>
        <dbReference type="ARBA" id="ARBA00004370"/>
    </source>
</evidence>
<gene>
    <name evidence="7" type="ORF">DLM_1358</name>
</gene>
<accession>A0A3G9GFU6</accession>
<dbReference type="OrthoDB" id="1672921at2"/>
<dbReference type="CDD" id="cd11386">
    <property type="entry name" value="MCP_signal"/>
    <property type="match status" value="1"/>
</dbReference>
<dbReference type="GO" id="GO:0006935">
    <property type="term" value="P:chemotaxis"/>
    <property type="evidence" value="ECO:0007669"/>
    <property type="project" value="InterPro"/>
</dbReference>
<dbReference type="FunFam" id="1.10.287.950:FF:000001">
    <property type="entry name" value="Methyl-accepting chemotaxis sensory transducer"/>
    <property type="match status" value="1"/>
</dbReference>
<protein>
    <submittedName>
        <fullName evidence="7">Methyl-accepting chemotaxis protein</fullName>
    </submittedName>
</protein>
<dbReference type="InterPro" id="IPR004090">
    <property type="entry name" value="Chemotax_Me-accpt_rcpt"/>
</dbReference>
<evidence type="ECO:0000259" key="5">
    <source>
        <dbReference type="PROSITE" id="PS50111"/>
    </source>
</evidence>
<dbReference type="PANTHER" id="PTHR32089">
    <property type="entry name" value="METHYL-ACCEPTING CHEMOTAXIS PROTEIN MCPB"/>
    <property type="match status" value="1"/>
</dbReference>
<evidence type="ECO:0000313" key="8">
    <source>
        <dbReference type="Proteomes" id="UP000198290"/>
    </source>
</evidence>
<feature type="domain" description="HAMP" evidence="6">
    <location>
        <begin position="207"/>
        <end position="261"/>
    </location>
</feature>
<dbReference type="AlphaFoldDB" id="A0A3G9GFU6"/>
<proteinExistence type="inferred from homology"/>
<keyword evidence="2 4" id="KW-0807">Transducer</keyword>
<dbReference type="InterPro" id="IPR004089">
    <property type="entry name" value="MCPsignal_dom"/>
</dbReference>
<dbReference type="Gene3D" id="1.10.287.950">
    <property type="entry name" value="Methyl-accepting chemotaxis protein"/>
    <property type="match status" value="1"/>
</dbReference>
<dbReference type="PROSITE" id="PS50111">
    <property type="entry name" value="CHEMOTAXIS_TRANSDUC_2"/>
    <property type="match status" value="1"/>
</dbReference>
<dbReference type="Pfam" id="PF00672">
    <property type="entry name" value="HAMP"/>
    <property type="match status" value="1"/>
</dbReference>
<dbReference type="PRINTS" id="PR00260">
    <property type="entry name" value="CHEMTRNSDUCR"/>
</dbReference>
<keyword evidence="8" id="KW-1185">Reference proteome</keyword>
<dbReference type="PROSITE" id="PS50885">
    <property type="entry name" value="HAMP"/>
    <property type="match status" value="1"/>
</dbReference>
<dbReference type="PANTHER" id="PTHR32089:SF112">
    <property type="entry name" value="LYSOZYME-LIKE PROTEIN-RELATED"/>
    <property type="match status" value="1"/>
</dbReference>
<comment type="subcellular location">
    <subcellularLocation>
        <location evidence="1">Membrane</location>
    </subcellularLocation>
</comment>
<evidence type="ECO:0000256" key="4">
    <source>
        <dbReference type="PROSITE-ProRule" id="PRU00284"/>
    </source>
</evidence>
<evidence type="ECO:0000259" key="6">
    <source>
        <dbReference type="PROSITE" id="PS50885"/>
    </source>
</evidence>
<dbReference type="RefSeq" id="WP_089084771.1">
    <property type="nucleotide sequence ID" value="NZ_AP018823.1"/>
</dbReference>
<feature type="domain" description="Methyl-accepting transducer" evidence="5">
    <location>
        <begin position="266"/>
        <end position="502"/>
    </location>
</feature>
<dbReference type="GO" id="GO:0004888">
    <property type="term" value="F:transmembrane signaling receptor activity"/>
    <property type="evidence" value="ECO:0007669"/>
    <property type="project" value="InterPro"/>
</dbReference>
<dbReference type="SUPFAM" id="SSF58104">
    <property type="entry name" value="Methyl-accepting chemotaxis protein (MCP) signaling domain"/>
    <property type="match status" value="1"/>
</dbReference>
<dbReference type="SMART" id="SM00283">
    <property type="entry name" value="MA"/>
    <property type="match status" value="1"/>
</dbReference>